<dbReference type="InterPro" id="IPR007110">
    <property type="entry name" value="Ig-like_dom"/>
</dbReference>
<dbReference type="Ensembl" id="ENSSDUT00000004460.1">
    <property type="protein sequence ID" value="ENSSDUP00000004365.1"/>
    <property type="gene ID" value="ENSSDUG00000003211.1"/>
</dbReference>
<keyword evidence="6" id="KW-0393">Immunoglobulin domain</keyword>
<sequence length="1143" mass="126802">MEQEQAVKLESDWVEGYSPLQAERTSEVGRNVAEASAIESISQNEVVCSRKTSPGKTAKEKFLSSESVPAGFQDQQGETLQWPPAGELPTEGRETRLQRDSEYFVSEEEALAQRILKWQQDVVEQEEVAELESEWALDSQSKQSGSRLPFETISPFDSEPHHGGISHETDPTDLRSPHTLLAGEALPTKKPSPPAAGCEPSPHGSSFITRYSPTHPALPHHAGAPVERSYDLKTTPLKDTMGLEASPVQRYSPTQFTSAPQGESPHKPSQEFSSVRRRSPCRRPQESVEKATERSWSREEYSMSADKSSSQRFQSDMREERGMREELGSTRETSEWRQQKGFAGVRREERHEDLIRSQQGDEMSAEIHELGATRKKEDRVQEESNFKEGVYQSQESKTVKEGVTSARGSRPVFVKEMSSVKVKIGEMSEFTCQFHGDPLPTVTWLKDGHPLAHNLDYDTIRKSNKSTLTIFYPTTDHEGTYDCVITNKHGKSICTATLEISDKKVVRRSESLMEEELQRHCSDESLSSSTVEIRITAATPVPEMTEENTDDKPQAFTENPSGVPSDEGASQTVKHKFTFSFDVVGEAPHVISELENITCSEDNTAVLECVITGEPAAEVEWYCNDIRLELTGGKYRVEVDDKVYRLYINSFTYTDAGVYKCVARNRLGEVTSISDVSFQVAEPLQFSKRGGAVEDDVFHKAGITYTKSLPQQISIPEPSLDSGVFLSMPDTQANVTKVAEGMVADDVVDPHTQIMGEDGHVKAEHKPLIVKPKVDMVGRIKPLSLPVDAVVQGQERCSSDRASAAEAGGAAAAVSPMEEEEVTFSAVYDYYNPPTDWGRPLSPESEMSIEIGSTGLQEKVQGIPPAFLKPLIKKRVFENDSLTFCAEVFGLPSPDVKWFCNKTQLVADDRVKMERDGDTISLTIHNVTKADQGEYICEAVNYVGEARSVALVVVVSQEVRFMPAPPAVTHQHVMEFDVEEDDSSRSPSPQEILLEVELDENEVKEFEKQVKIITIPDINFDVFAEPAKDDKVEFKGKSSDMCSFQFQVTETAPKCVIPLTNVTAAVGTPVILQCLVSGKPNPTAEWYKDGDRVADSRCIIQEKTTGHFNLLITNVTQSDAGEYKCIIQNTAGCVETTALLKVF</sequence>
<feature type="domain" description="Ig-like" evidence="8">
    <location>
        <begin position="1053"/>
        <end position="1141"/>
    </location>
</feature>
<dbReference type="SMART" id="SM00408">
    <property type="entry name" value="IGc2"/>
    <property type="match status" value="4"/>
</dbReference>
<dbReference type="InterPro" id="IPR003598">
    <property type="entry name" value="Ig_sub2"/>
</dbReference>
<comment type="similarity">
    <text evidence="2">Belongs to the protein kinase superfamily. CAMK Ser/Thr protein kinase family.</text>
</comment>
<evidence type="ECO:0000256" key="7">
    <source>
        <dbReference type="SAM" id="MobiDB-lite"/>
    </source>
</evidence>
<feature type="compositionally biased region" description="Polar residues" evidence="7">
    <location>
        <begin position="556"/>
        <end position="569"/>
    </location>
</feature>
<dbReference type="Pfam" id="PF07679">
    <property type="entry name" value="I-set"/>
    <property type="match status" value="4"/>
</dbReference>
<feature type="domain" description="Ig-like" evidence="8">
    <location>
        <begin position="864"/>
        <end position="950"/>
    </location>
</feature>
<evidence type="ECO:0000256" key="6">
    <source>
        <dbReference type="ARBA" id="ARBA00023319"/>
    </source>
</evidence>
<feature type="compositionally biased region" description="Polar residues" evidence="7">
    <location>
        <begin position="305"/>
        <end position="314"/>
    </location>
</feature>
<feature type="region of interest" description="Disordered" evidence="7">
    <location>
        <begin position="133"/>
        <end position="360"/>
    </location>
</feature>
<keyword evidence="4" id="KW-0677">Repeat</keyword>
<keyword evidence="10" id="KW-1185">Reference proteome</keyword>
<feature type="domain" description="Ig-like" evidence="8">
    <location>
        <begin position="411"/>
        <end position="501"/>
    </location>
</feature>
<dbReference type="PANTHER" id="PTHR47633">
    <property type="entry name" value="IMMUNOGLOBULIN"/>
    <property type="match status" value="1"/>
</dbReference>
<feature type="region of interest" description="Disordered" evidence="7">
    <location>
        <begin position="74"/>
        <end position="97"/>
    </location>
</feature>
<dbReference type="InterPro" id="IPR013098">
    <property type="entry name" value="Ig_I-set"/>
</dbReference>
<dbReference type="Proteomes" id="UP000261420">
    <property type="component" value="Unplaced"/>
</dbReference>
<feature type="compositionally biased region" description="Basic and acidic residues" evidence="7">
    <location>
        <begin position="371"/>
        <end position="386"/>
    </location>
</feature>
<protein>
    <recommendedName>
        <fullName evidence="8">Ig-like domain-containing protein</fullName>
    </recommendedName>
</protein>
<dbReference type="GeneTree" id="ENSGT01110000267173"/>
<evidence type="ECO:0000256" key="3">
    <source>
        <dbReference type="ARBA" id="ARBA00022490"/>
    </source>
</evidence>
<dbReference type="SUPFAM" id="SSF48726">
    <property type="entry name" value="Immunoglobulin"/>
    <property type="match status" value="4"/>
</dbReference>
<feature type="compositionally biased region" description="Basic and acidic residues" evidence="7">
    <location>
        <begin position="283"/>
        <end position="301"/>
    </location>
</feature>
<feature type="compositionally biased region" description="Polar residues" evidence="7">
    <location>
        <begin position="249"/>
        <end position="261"/>
    </location>
</feature>
<dbReference type="SMART" id="SM00409">
    <property type="entry name" value="IG"/>
    <property type="match status" value="4"/>
</dbReference>
<dbReference type="STRING" id="41447.ENSSDUP00000004365"/>
<dbReference type="GO" id="GO:0003007">
    <property type="term" value="P:heart morphogenesis"/>
    <property type="evidence" value="ECO:0007669"/>
    <property type="project" value="UniProtKB-ARBA"/>
</dbReference>
<dbReference type="PANTHER" id="PTHR47633:SF14">
    <property type="entry name" value="IG-LIKE DOMAIN-CONTAINING PROTEIN"/>
    <property type="match status" value="1"/>
</dbReference>
<reference evidence="9" key="2">
    <citation type="submission" date="2025-09" db="UniProtKB">
        <authorList>
            <consortium name="Ensembl"/>
        </authorList>
    </citation>
    <scope>IDENTIFICATION</scope>
</reference>
<dbReference type="FunFam" id="2.60.40.10:FF:000107">
    <property type="entry name" value="Myosin, light chain kinase a"/>
    <property type="match status" value="1"/>
</dbReference>
<dbReference type="CDD" id="cd00096">
    <property type="entry name" value="Ig"/>
    <property type="match status" value="2"/>
</dbReference>
<evidence type="ECO:0000259" key="8">
    <source>
        <dbReference type="PROSITE" id="PS50835"/>
    </source>
</evidence>
<evidence type="ECO:0000313" key="9">
    <source>
        <dbReference type="Ensembl" id="ENSSDUP00000004365.1"/>
    </source>
</evidence>
<evidence type="ECO:0000256" key="1">
    <source>
        <dbReference type="ARBA" id="ARBA00004496"/>
    </source>
</evidence>
<dbReference type="FunFam" id="2.60.40.10:FF:000425">
    <property type="entry name" value="Myosin light chain kinase"/>
    <property type="match status" value="2"/>
</dbReference>
<proteinExistence type="inferred from homology"/>
<feature type="region of interest" description="Disordered" evidence="7">
    <location>
        <begin position="542"/>
        <end position="569"/>
    </location>
</feature>
<comment type="subcellular location">
    <subcellularLocation>
        <location evidence="1">Cytoplasm</location>
    </subcellularLocation>
</comment>
<dbReference type="InterPro" id="IPR003599">
    <property type="entry name" value="Ig_sub"/>
</dbReference>
<organism evidence="9 10">
    <name type="scientific">Seriola dumerili</name>
    <name type="common">Greater amberjack</name>
    <name type="synonym">Caranx dumerili</name>
    <dbReference type="NCBI Taxonomy" id="41447"/>
    <lineage>
        <taxon>Eukaryota</taxon>
        <taxon>Metazoa</taxon>
        <taxon>Chordata</taxon>
        <taxon>Craniata</taxon>
        <taxon>Vertebrata</taxon>
        <taxon>Euteleostomi</taxon>
        <taxon>Actinopterygii</taxon>
        <taxon>Neopterygii</taxon>
        <taxon>Teleostei</taxon>
        <taxon>Neoteleostei</taxon>
        <taxon>Acanthomorphata</taxon>
        <taxon>Carangaria</taxon>
        <taxon>Carangiformes</taxon>
        <taxon>Carangidae</taxon>
        <taxon>Seriola</taxon>
    </lineage>
</organism>
<evidence type="ECO:0000256" key="2">
    <source>
        <dbReference type="ARBA" id="ARBA00006692"/>
    </source>
</evidence>
<feature type="domain" description="Ig-like" evidence="8">
    <location>
        <begin position="588"/>
        <end position="677"/>
    </location>
</feature>
<dbReference type="GO" id="GO:0060298">
    <property type="term" value="P:positive regulation of sarcomere organization"/>
    <property type="evidence" value="ECO:0007669"/>
    <property type="project" value="UniProtKB-ARBA"/>
</dbReference>
<dbReference type="FunFam" id="2.60.40.10:FF:000345">
    <property type="entry name" value="Muscle M-line assembly protein unc-89"/>
    <property type="match status" value="1"/>
</dbReference>
<dbReference type="OMA" id="CHATNCH"/>
<dbReference type="Gene3D" id="2.60.40.10">
    <property type="entry name" value="Immunoglobulins"/>
    <property type="match status" value="4"/>
</dbReference>
<dbReference type="AlphaFoldDB" id="A0A3B4TEB1"/>
<accession>A0A3B4TEB1</accession>
<dbReference type="InterPro" id="IPR013783">
    <property type="entry name" value="Ig-like_fold"/>
</dbReference>
<dbReference type="GO" id="GO:0031672">
    <property type="term" value="C:A band"/>
    <property type="evidence" value="ECO:0007669"/>
    <property type="project" value="UniProtKB-ARBA"/>
</dbReference>
<dbReference type="InterPro" id="IPR036179">
    <property type="entry name" value="Ig-like_dom_sf"/>
</dbReference>
<evidence type="ECO:0000313" key="10">
    <source>
        <dbReference type="Proteomes" id="UP000261420"/>
    </source>
</evidence>
<keyword evidence="5" id="KW-1015">Disulfide bond</keyword>
<feature type="compositionally biased region" description="Basic and acidic residues" evidence="7">
    <location>
        <begin position="158"/>
        <end position="176"/>
    </location>
</feature>
<feature type="compositionally biased region" description="Basic and acidic residues" evidence="7">
    <location>
        <begin position="345"/>
        <end position="355"/>
    </location>
</feature>
<dbReference type="GO" id="GO:0045989">
    <property type="term" value="P:positive regulation of striated muscle contraction"/>
    <property type="evidence" value="ECO:0007669"/>
    <property type="project" value="UniProtKB-ARBA"/>
</dbReference>
<feature type="compositionally biased region" description="Polar residues" evidence="7">
    <location>
        <begin position="203"/>
        <end position="212"/>
    </location>
</feature>
<evidence type="ECO:0000256" key="4">
    <source>
        <dbReference type="ARBA" id="ARBA00022737"/>
    </source>
</evidence>
<evidence type="ECO:0000256" key="5">
    <source>
        <dbReference type="ARBA" id="ARBA00023157"/>
    </source>
</evidence>
<reference evidence="9" key="1">
    <citation type="submission" date="2025-08" db="UniProtKB">
        <authorList>
            <consortium name="Ensembl"/>
        </authorList>
    </citation>
    <scope>IDENTIFICATION</scope>
</reference>
<keyword evidence="3" id="KW-0963">Cytoplasm</keyword>
<dbReference type="PROSITE" id="PS50835">
    <property type="entry name" value="IG_LIKE"/>
    <property type="match status" value="4"/>
</dbReference>
<dbReference type="GO" id="GO:0055013">
    <property type="term" value="P:cardiac muscle cell development"/>
    <property type="evidence" value="ECO:0007669"/>
    <property type="project" value="UniProtKB-ARBA"/>
</dbReference>
<feature type="compositionally biased region" description="Basic and acidic residues" evidence="7">
    <location>
        <begin position="315"/>
        <end position="338"/>
    </location>
</feature>
<feature type="region of interest" description="Disordered" evidence="7">
    <location>
        <begin position="371"/>
        <end position="390"/>
    </location>
</feature>
<name>A0A3B4TEB1_SERDU</name>